<dbReference type="Pfam" id="PF01032">
    <property type="entry name" value="FecCD"/>
    <property type="match status" value="1"/>
</dbReference>
<feature type="transmembrane region" description="Helical" evidence="9">
    <location>
        <begin position="321"/>
        <end position="341"/>
    </location>
</feature>
<comment type="similarity">
    <text evidence="2">Belongs to the binding-protein-dependent transport system permease family. FecCD subfamily.</text>
</comment>
<feature type="transmembrane region" description="Helical" evidence="9">
    <location>
        <begin position="161"/>
        <end position="185"/>
    </location>
</feature>
<dbReference type="RefSeq" id="WP_111351318.1">
    <property type="nucleotide sequence ID" value="NZ_JAIWKD010000006.1"/>
</dbReference>
<sequence>MPDALADTAPGTPKVAPNAAPADRGPLLRAHRRRARLALAGLALAALVAAAISMTIGLRGNIAFALELRAVRLAALVQVAVAIAVSTVVFQTVTGNRILTPSIMGMDSLYLLVQSVLVLALGAAGFSALPAGLTFAGEAALMALLAAALFLPILRQRGDVVLMLLAGVVLGALFRGLSSLVARLIDPNTFAIVQSVSFADFNTVDERLLLPCILLTLAGTALIWRSRHVLDIMALGADDAVGLGVDWRRTAVGLVLVVGVLVAVSTALVGPVAFLGLLVVALAERLAGTTRHAVLLPAAALTGVVLLVGGQTVLAHVFGNALTLGIVIEFAGGLLFLVLLLSSRLR</sequence>
<feature type="transmembrane region" description="Helical" evidence="9">
    <location>
        <begin position="251"/>
        <end position="282"/>
    </location>
</feature>
<dbReference type="OrthoDB" id="9796260at2"/>
<keyword evidence="7 9" id="KW-0472">Membrane</keyword>
<evidence type="ECO:0000256" key="1">
    <source>
        <dbReference type="ARBA" id="ARBA00004651"/>
    </source>
</evidence>
<gene>
    <name evidence="10" type="ORF">DLJ53_27435</name>
</gene>
<dbReference type="PANTHER" id="PTHR30472">
    <property type="entry name" value="FERRIC ENTEROBACTIN TRANSPORT SYSTEM PERMEASE PROTEIN"/>
    <property type="match status" value="1"/>
</dbReference>
<name>A0A8B2NQX3_9HYPH</name>
<dbReference type="Proteomes" id="UP000249590">
    <property type="component" value="Unassembled WGS sequence"/>
</dbReference>
<evidence type="ECO:0000256" key="9">
    <source>
        <dbReference type="SAM" id="Phobius"/>
    </source>
</evidence>
<feature type="transmembrane region" description="Helical" evidence="9">
    <location>
        <begin position="109"/>
        <end position="129"/>
    </location>
</feature>
<evidence type="ECO:0000256" key="6">
    <source>
        <dbReference type="ARBA" id="ARBA00022989"/>
    </source>
</evidence>
<reference evidence="10 11" key="1">
    <citation type="submission" date="2018-05" db="EMBL/GenBank/DDBJ databases">
        <title>Acuticoccus sediminis sp. nov., isolated from deep-sea sediment of Indian Ocean.</title>
        <authorList>
            <person name="Liu X."/>
            <person name="Lai Q."/>
            <person name="Du Y."/>
            <person name="Sun F."/>
            <person name="Zhang X."/>
            <person name="Wang S."/>
            <person name="Shao Z."/>
        </authorList>
    </citation>
    <scope>NUCLEOTIDE SEQUENCE [LARGE SCALE GENOMIC DNA]</scope>
    <source>
        <strain evidence="10 11">PTG4-2</strain>
    </source>
</reference>
<dbReference type="GO" id="GO:0005886">
    <property type="term" value="C:plasma membrane"/>
    <property type="evidence" value="ECO:0007669"/>
    <property type="project" value="UniProtKB-SubCell"/>
</dbReference>
<evidence type="ECO:0000256" key="3">
    <source>
        <dbReference type="ARBA" id="ARBA00022448"/>
    </source>
</evidence>
<dbReference type="GO" id="GO:0022857">
    <property type="term" value="F:transmembrane transporter activity"/>
    <property type="evidence" value="ECO:0007669"/>
    <property type="project" value="InterPro"/>
</dbReference>
<keyword evidence="6 9" id="KW-1133">Transmembrane helix</keyword>
<dbReference type="InterPro" id="IPR037294">
    <property type="entry name" value="ABC_BtuC-like"/>
</dbReference>
<dbReference type="EMBL" id="QHHQ01000007">
    <property type="protein sequence ID" value="RAH98425.1"/>
    <property type="molecule type" value="Genomic_DNA"/>
</dbReference>
<proteinExistence type="inferred from homology"/>
<dbReference type="InterPro" id="IPR000522">
    <property type="entry name" value="ABC_transptr_permease_BtuC"/>
</dbReference>
<keyword evidence="4" id="KW-1003">Cell membrane</keyword>
<organism evidence="10 11">
    <name type="scientific">Acuticoccus sediminis</name>
    <dbReference type="NCBI Taxonomy" id="2184697"/>
    <lineage>
        <taxon>Bacteria</taxon>
        <taxon>Pseudomonadati</taxon>
        <taxon>Pseudomonadota</taxon>
        <taxon>Alphaproteobacteria</taxon>
        <taxon>Hyphomicrobiales</taxon>
        <taxon>Amorphaceae</taxon>
        <taxon>Acuticoccus</taxon>
    </lineage>
</organism>
<feature type="transmembrane region" description="Helical" evidence="9">
    <location>
        <begin position="135"/>
        <end position="154"/>
    </location>
</feature>
<feature type="transmembrane region" description="Helical" evidence="9">
    <location>
        <begin position="70"/>
        <end position="89"/>
    </location>
</feature>
<evidence type="ECO:0000256" key="5">
    <source>
        <dbReference type="ARBA" id="ARBA00022692"/>
    </source>
</evidence>
<dbReference type="PANTHER" id="PTHR30472:SF19">
    <property type="entry name" value="PETROBACTIN IMPORT SYSTEM PERMEASE PROTEIN YCLO"/>
    <property type="match status" value="1"/>
</dbReference>
<feature type="transmembrane region" description="Helical" evidence="9">
    <location>
        <begin position="37"/>
        <end position="58"/>
    </location>
</feature>
<evidence type="ECO:0000256" key="8">
    <source>
        <dbReference type="SAM" id="MobiDB-lite"/>
    </source>
</evidence>
<evidence type="ECO:0000313" key="11">
    <source>
        <dbReference type="Proteomes" id="UP000249590"/>
    </source>
</evidence>
<comment type="caution">
    <text evidence="10">The sequence shown here is derived from an EMBL/GenBank/DDBJ whole genome shotgun (WGS) entry which is preliminary data.</text>
</comment>
<dbReference type="Gene3D" id="1.10.3470.10">
    <property type="entry name" value="ABC transporter involved in vitamin B12 uptake, BtuC"/>
    <property type="match status" value="1"/>
</dbReference>
<keyword evidence="11" id="KW-1185">Reference proteome</keyword>
<comment type="subcellular location">
    <subcellularLocation>
        <location evidence="1">Cell membrane</location>
        <topology evidence="1">Multi-pass membrane protein</topology>
    </subcellularLocation>
</comment>
<evidence type="ECO:0000313" key="10">
    <source>
        <dbReference type="EMBL" id="RAH98425.1"/>
    </source>
</evidence>
<feature type="region of interest" description="Disordered" evidence="8">
    <location>
        <begin position="1"/>
        <end position="23"/>
    </location>
</feature>
<protein>
    <submittedName>
        <fullName evidence="10">Iron ABC transporter permease</fullName>
    </submittedName>
</protein>
<keyword evidence="3" id="KW-0813">Transport</keyword>
<dbReference type="SUPFAM" id="SSF81345">
    <property type="entry name" value="ABC transporter involved in vitamin B12 uptake, BtuC"/>
    <property type="match status" value="1"/>
</dbReference>
<evidence type="ECO:0000256" key="7">
    <source>
        <dbReference type="ARBA" id="ARBA00023136"/>
    </source>
</evidence>
<accession>A0A8B2NQX3</accession>
<dbReference type="GO" id="GO:0033214">
    <property type="term" value="P:siderophore-iron import into cell"/>
    <property type="evidence" value="ECO:0007669"/>
    <property type="project" value="TreeGrafter"/>
</dbReference>
<keyword evidence="5 9" id="KW-0812">Transmembrane</keyword>
<evidence type="ECO:0000256" key="4">
    <source>
        <dbReference type="ARBA" id="ARBA00022475"/>
    </source>
</evidence>
<feature type="transmembrane region" description="Helical" evidence="9">
    <location>
        <begin position="294"/>
        <end position="315"/>
    </location>
</feature>
<dbReference type="AlphaFoldDB" id="A0A8B2NQX3"/>
<evidence type="ECO:0000256" key="2">
    <source>
        <dbReference type="ARBA" id="ARBA00007935"/>
    </source>
</evidence>